<evidence type="ECO:0000256" key="2">
    <source>
        <dbReference type="SAM" id="Phobius"/>
    </source>
</evidence>
<dbReference type="Proteomes" id="UP000319143">
    <property type="component" value="Unassembled WGS sequence"/>
</dbReference>
<organism evidence="3 4">
    <name type="scientific">Novipirellula artificiosorum</name>
    <dbReference type="NCBI Taxonomy" id="2528016"/>
    <lineage>
        <taxon>Bacteria</taxon>
        <taxon>Pseudomonadati</taxon>
        <taxon>Planctomycetota</taxon>
        <taxon>Planctomycetia</taxon>
        <taxon>Pirellulales</taxon>
        <taxon>Pirellulaceae</taxon>
        <taxon>Novipirellula</taxon>
    </lineage>
</organism>
<dbReference type="AlphaFoldDB" id="A0A5C6DV74"/>
<evidence type="ECO:0000256" key="1">
    <source>
        <dbReference type="SAM" id="MobiDB-lite"/>
    </source>
</evidence>
<reference evidence="3 4" key="1">
    <citation type="submission" date="2019-02" db="EMBL/GenBank/DDBJ databases">
        <title>Deep-cultivation of Planctomycetes and their phenomic and genomic characterization uncovers novel biology.</title>
        <authorList>
            <person name="Wiegand S."/>
            <person name="Jogler M."/>
            <person name="Boedeker C."/>
            <person name="Pinto D."/>
            <person name="Vollmers J."/>
            <person name="Rivas-Marin E."/>
            <person name="Kohn T."/>
            <person name="Peeters S.H."/>
            <person name="Heuer A."/>
            <person name="Rast P."/>
            <person name="Oberbeckmann S."/>
            <person name="Bunk B."/>
            <person name="Jeske O."/>
            <person name="Meyerdierks A."/>
            <person name="Storesund J.E."/>
            <person name="Kallscheuer N."/>
            <person name="Luecker S."/>
            <person name="Lage O.M."/>
            <person name="Pohl T."/>
            <person name="Merkel B.J."/>
            <person name="Hornburger P."/>
            <person name="Mueller R.-W."/>
            <person name="Bruemmer F."/>
            <person name="Labrenz M."/>
            <person name="Spormann A.M."/>
            <person name="Op Den Camp H."/>
            <person name="Overmann J."/>
            <person name="Amann R."/>
            <person name="Jetten M.S.M."/>
            <person name="Mascher T."/>
            <person name="Medema M.H."/>
            <person name="Devos D.P."/>
            <person name="Kaster A.-K."/>
            <person name="Ovreas L."/>
            <person name="Rohde M."/>
            <person name="Galperin M.Y."/>
            <person name="Jogler C."/>
        </authorList>
    </citation>
    <scope>NUCLEOTIDE SEQUENCE [LARGE SCALE GENOMIC DNA]</scope>
    <source>
        <strain evidence="3 4">Poly41</strain>
    </source>
</reference>
<dbReference type="RefSeq" id="WP_231615462.1">
    <property type="nucleotide sequence ID" value="NZ_SJPV01000002.1"/>
</dbReference>
<keyword evidence="2" id="KW-1133">Transmembrane helix</keyword>
<protein>
    <recommendedName>
        <fullName evidence="5">Squalene cyclase C-terminal domain-containing protein</fullName>
    </recommendedName>
</protein>
<accession>A0A5C6DV74</accession>
<comment type="caution">
    <text evidence="3">The sequence shown here is derived from an EMBL/GenBank/DDBJ whole genome shotgun (WGS) entry which is preliminary data.</text>
</comment>
<evidence type="ECO:0000313" key="4">
    <source>
        <dbReference type="Proteomes" id="UP000319143"/>
    </source>
</evidence>
<name>A0A5C6DV74_9BACT</name>
<evidence type="ECO:0008006" key="5">
    <source>
        <dbReference type="Google" id="ProtNLM"/>
    </source>
</evidence>
<keyword evidence="2" id="KW-0472">Membrane</keyword>
<keyword evidence="4" id="KW-1185">Reference proteome</keyword>
<sequence>MATVTEPILATLVADEDARVESHPSDDDYAPQQRFLLFRVMPAWMISMFVHVIILLVLGLITVGTPAKVVNVLSARGTGEEGPEMEEFAIEPMDPGDLAEMEEVVDQTVEVAEQMDMVEPEAVAPLQIEAVTINMNDLAAEMAPVAASLQTLAGSAAAPMSSRSNEMKKKLLRDYGGNASSESAVGDALKWLSLHQMPNGAWTFQHNRVCRNRCGDPGESDRADAHIAATSLALLPFLGAGQTHMYGEYKDRIRAGLLFLATSGKSGKQQGMPVLDLRESGGNMYSHGLAAITLSEAYAMTGDTALAGPAQAALNYIVYAQGRDGGWRYQPKAPNGGDTSVTGWQVMALKSGHMGHLVIPPTAVQGSILFLNKVQSEDGAKYGYDTKPTKSHEGCTAMGLLCRMYTGWDKDHPGIIGGVKELTRMGVKKDDIYYDYYAAQVLRHYGGLEWDKFNVELRDWLVNAQSQAPGAKGSWHFPNSHSHRGPREGGRLASTAFATMILEVYYRHMPLYADTAAEDDFPL</sequence>
<keyword evidence="2" id="KW-0812">Transmembrane</keyword>
<dbReference type="Gene3D" id="1.50.10.20">
    <property type="match status" value="2"/>
</dbReference>
<dbReference type="InterPro" id="IPR008930">
    <property type="entry name" value="Terpenoid_cyclase/PrenylTrfase"/>
</dbReference>
<gene>
    <name evidence="3" type="ORF">Poly41_13350</name>
</gene>
<dbReference type="EMBL" id="SJPV01000002">
    <property type="protein sequence ID" value="TWU40502.1"/>
    <property type="molecule type" value="Genomic_DNA"/>
</dbReference>
<feature type="transmembrane region" description="Helical" evidence="2">
    <location>
        <begin position="43"/>
        <end position="64"/>
    </location>
</feature>
<evidence type="ECO:0000313" key="3">
    <source>
        <dbReference type="EMBL" id="TWU40502.1"/>
    </source>
</evidence>
<dbReference type="SUPFAM" id="SSF48239">
    <property type="entry name" value="Terpenoid cyclases/Protein prenyltransferases"/>
    <property type="match status" value="1"/>
</dbReference>
<dbReference type="CDD" id="cd00688">
    <property type="entry name" value="ISOPREN_C2_like"/>
    <property type="match status" value="1"/>
</dbReference>
<feature type="region of interest" description="Disordered" evidence="1">
    <location>
        <begin position="470"/>
        <end position="490"/>
    </location>
</feature>
<proteinExistence type="predicted"/>